<dbReference type="STRING" id="696762.PFRI_09950"/>
<dbReference type="OrthoDB" id="7350221at2"/>
<sequence length="148" mass="16466">MKQTEFGTDVPNVDALKAQAKRLRTAMSEKQTPITQSMALEAIARQWGFRDWNTLSAKAKSNQPRAWHVGQRVSGRYLGHTFNGHLKAVRSASGGYWYVTVIFDEPVDVVTSNAFSSFRKQVNVVLNEDAVTQAKTSDGVPHMELRAA</sequence>
<name>A0A1L9NZU3_9RHOB</name>
<evidence type="ECO:0000313" key="2">
    <source>
        <dbReference type="EMBL" id="OJI94815.1"/>
    </source>
</evidence>
<dbReference type="InterPro" id="IPR045517">
    <property type="entry name" value="Glyoxalase_8"/>
</dbReference>
<dbReference type="EMBL" id="MLCB01000085">
    <property type="protein sequence ID" value="OJI94815.1"/>
    <property type="molecule type" value="Genomic_DNA"/>
</dbReference>
<keyword evidence="3" id="KW-1185">Reference proteome</keyword>
<dbReference type="Pfam" id="PF20066">
    <property type="entry name" value="Glyoxalase_8"/>
    <property type="match status" value="1"/>
</dbReference>
<proteinExistence type="predicted"/>
<dbReference type="RefSeq" id="WP_072629634.1">
    <property type="nucleotide sequence ID" value="NZ_JABBAN010000111.1"/>
</dbReference>
<accession>A0A1L9NZU3</accession>
<comment type="caution">
    <text evidence="2">The sequence shown here is derived from an EMBL/GenBank/DDBJ whole genome shotgun (WGS) entry which is preliminary data.</text>
</comment>
<evidence type="ECO:0000313" key="3">
    <source>
        <dbReference type="Proteomes" id="UP000184514"/>
    </source>
</evidence>
<gene>
    <name evidence="2" type="ORF">PFRI_09950</name>
</gene>
<reference evidence="2 3" key="1">
    <citation type="submission" date="2016-10" db="EMBL/GenBank/DDBJ databases">
        <title>Genome sequence of Planktotalea frisia SH6-1.</title>
        <authorList>
            <person name="Poehlein A."/>
            <person name="Bakenhus I."/>
            <person name="Voget S."/>
            <person name="Brinkhoff T."/>
            <person name="Simon M."/>
        </authorList>
    </citation>
    <scope>NUCLEOTIDE SEQUENCE [LARGE SCALE GENOMIC DNA]</scope>
    <source>
        <strain evidence="2 3">SH6-1</strain>
    </source>
</reference>
<dbReference type="AlphaFoldDB" id="A0A1L9NZU3"/>
<organism evidence="2 3">
    <name type="scientific">Planktotalea frisia</name>
    <dbReference type="NCBI Taxonomy" id="696762"/>
    <lineage>
        <taxon>Bacteria</taxon>
        <taxon>Pseudomonadati</taxon>
        <taxon>Pseudomonadota</taxon>
        <taxon>Alphaproteobacteria</taxon>
        <taxon>Rhodobacterales</taxon>
        <taxon>Paracoccaceae</taxon>
        <taxon>Planktotalea</taxon>
    </lineage>
</organism>
<protein>
    <recommendedName>
        <fullName evidence="1">Glyoxalase-related protein domain-containing protein</fullName>
    </recommendedName>
</protein>
<feature type="domain" description="Glyoxalase-related protein" evidence="1">
    <location>
        <begin position="8"/>
        <end position="146"/>
    </location>
</feature>
<dbReference type="Proteomes" id="UP000184514">
    <property type="component" value="Unassembled WGS sequence"/>
</dbReference>
<evidence type="ECO:0000259" key="1">
    <source>
        <dbReference type="Pfam" id="PF20066"/>
    </source>
</evidence>